<comment type="caution">
    <text evidence="2">The sequence shown here is derived from an EMBL/GenBank/DDBJ whole genome shotgun (WGS) entry which is preliminary data.</text>
</comment>
<keyword evidence="1" id="KW-1133">Transmembrane helix</keyword>
<dbReference type="RefSeq" id="WP_008789094.1">
    <property type="nucleotide sequence ID" value="NZ_AKCB01000001.1"/>
</dbReference>
<feature type="transmembrane region" description="Helical" evidence="1">
    <location>
        <begin position="6"/>
        <end position="23"/>
    </location>
</feature>
<name>E7GB53_9FIRM</name>
<keyword evidence="1" id="KW-0472">Membrane</keyword>
<dbReference type="HOGENOM" id="CLU_1892649_0_0_9"/>
<sequence length="134" mass="15568">MHLKKAILLILGIAIIAVIIIFSQRKTDYQIDDKVNTVTLTVYGLKAEPSVYSLNNKDNIELLIKKINDITTKENKIMDEQQLDKPKGVSYKLDFIGNKNYEYMLIHGYCISNEEVYRVDNYNTFVEDIVKIFE</sequence>
<protein>
    <submittedName>
        <fullName evidence="2">Uncharacterized protein</fullName>
    </submittedName>
</protein>
<dbReference type="GeneID" id="78229934"/>
<keyword evidence="3" id="KW-1185">Reference proteome</keyword>
<proteinExistence type="predicted"/>
<evidence type="ECO:0000313" key="3">
    <source>
        <dbReference type="Proteomes" id="UP000003157"/>
    </source>
</evidence>
<keyword evidence="1" id="KW-0812">Transmembrane</keyword>
<evidence type="ECO:0000313" key="2">
    <source>
        <dbReference type="EMBL" id="EFW04869.1"/>
    </source>
</evidence>
<dbReference type="EMBL" id="ADKX01000033">
    <property type="protein sequence ID" value="EFW04869.1"/>
    <property type="molecule type" value="Genomic_DNA"/>
</dbReference>
<dbReference type="STRING" id="100884.GCA_000269565_02092"/>
<gene>
    <name evidence="2" type="ORF">HMPREF9488_01993</name>
</gene>
<accession>E7GB53</accession>
<organism evidence="2 3">
    <name type="scientific">Coprobacillus cateniformis</name>
    <dbReference type="NCBI Taxonomy" id="100884"/>
    <lineage>
        <taxon>Bacteria</taxon>
        <taxon>Bacillati</taxon>
        <taxon>Bacillota</taxon>
        <taxon>Erysipelotrichia</taxon>
        <taxon>Erysipelotrichales</taxon>
        <taxon>Coprobacillaceae</taxon>
        <taxon>Coprobacillus</taxon>
    </lineage>
</organism>
<dbReference type="AlphaFoldDB" id="E7GB53"/>
<dbReference type="eggNOG" id="ENOG5034242">
    <property type="taxonomic scope" value="Bacteria"/>
</dbReference>
<reference evidence="2 3" key="1">
    <citation type="submission" date="2010-12" db="EMBL/GenBank/DDBJ databases">
        <title>The Genome Sequence of Coprobacillus sp. strain 29_1.</title>
        <authorList>
            <consortium name="The Broad Institute Genome Sequencing Platform"/>
            <person name="Earl A."/>
            <person name="Ward D."/>
            <person name="Feldgarden M."/>
            <person name="Gevers D."/>
            <person name="Daigneault M."/>
            <person name="Sibley C.D."/>
            <person name="White A."/>
            <person name="Strauss J."/>
            <person name="Allen-Vercoe E."/>
            <person name="Young S.K."/>
            <person name="Zeng Q."/>
            <person name="Gargeya S."/>
            <person name="Fitzgerald M."/>
            <person name="Haas B."/>
            <person name="Abouelleil A."/>
            <person name="Alvarado L."/>
            <person name="Arachchi H.M."/>
            <person name="Berlin A."/>
            <person name="Brown A."/>
            <person name="Chapman S.B."/>
            <person name="Chen Z."/>
            <person name="Dunbar C."/>
            <person name="Freedman E."/>
            <person name="Gearin G."/>
            <person name="Gellesch M."/>
            <person name="Goldberg J."/>
            <person name="Griggs A."/>
            <person name="Gujja S."/>
            <person name="Heilman E."/>
            <person name="Heiman D."/>
            <person name="Howarth C."/>
            <person name="Larson L."/>
            <person name="Lui A."/>
            <person name="MacDonald P.J.P."/>
            <person name="Mehta T."/>
            <person name="Montmayeur A."/>
            <person name="Murphy C."/>
            <person name="Neiman D."/>
            <person name="Pearson M."/>
            <person name="Priest M."/>
            <person name="Roberts A."/>
            <person name="Saif S."/>
            <person name="Shea T."/>
            <person name="Shenoy N."/>
            <person name="Sisk P."/>
            <person name="Stolte C."/>
            <person name="Sykes S."/>
            <person name="White J."/>
            <person name="Yandava C."/>
            <person name="Nusbaum C."/>
            <person name="Birren B."/>
        </authorList>
    </citation>
    <scope>NUCLEOTIDE SEQUENCE [LARGE SCALE GENOMIC DNA]</scope>
    <source>
        <strain evidence="2 3">29_1</strain>
    </source>
</reference>
<dbReference type="OrthoDB" id="9951660at2"/>
<evidence type="ECO:0000256" key="1">
    <source>
        <dbReference type="SAM" id="Phobius"/>
    </source>
</evidence>
<dbReference type="Proteomes" id="UP000003157">
    <property type="component" value="Unassembled WGS sequence"/>
</dbReference>